<name>A0ACC0X4V9_9ROSI</name>
<dbReference type="Proteomes" id="UP001163603">
    <property type="component" value="Chromosome 14"/>
</dbReference>
<dbReference type="EMBL" id="CM047749">
    <property type="protein sequence ID" value="KAJ0010567.1"/>
    <property type="molecule type" value="Genomic_DNA"/>
</dbReference>
<accession>A0ACC0X4V9</accession>
<proteinExistence type="predicted"/>
<sequence length="273" mass="30873">MSKPVKTKQISMFKPVRTKPTQFFQVVLPATLEAKKLKIPDAFVEHLNGFLVAVVMRNKMGKLWHVSLRYIHNEVFFQHGWENFVKDNCVKRGRGGGGGGGGYSNSRRKEEEEEVEVEEVEVEVEDTATAEEEEAATTNLMTIDKKKCGNNGSKKCASVRARTPRELDNIFTREILVPRYVLRDFGIQLAEHVTFHDELERTWPGTVICGKDGRTRITGWGPVCRWNQVKKNDLCICEFPEAGGAKNIILVHIHRHAGSQSQATNQEPNQADQ</sequence>
<gene>
    <name evidence="1" type="ORF">Pint_34135</name>
</gene>
<comment type="caution">
    <text evidence="1">The sequence shown here is derived from an EMBL/GenBank/DDBJ whole genome shotgun (WGS) entry which is preliminary data.</text>
</comment>
<reference evidence="2" key="1">
    <citation type="journal article" date="2023" name="G3 (Bethesda)">
        <title>Genome assembly and association tests identify interacting loci associated with vigor, precocity, and sex in interspecific pistachio rootstocks.</title>
        <authorList>
            <person name="Palmer W."/>
            <person name="Jacygrad E."/>
            <person name="Sagayaradj S."/>
            <person name="Cavanaugh K."/>
            <person name="Han R."/>
            <person name="Bertier L."/>
            <person name="Beede B."/>
            <person name="Kafkas S."/>
            <person name="Golino D."/>
            <person name="Preece J."/>
            <person name="Michelmore R."/>
        </authorList>
    </citation>
    <scope>NUCLEOTIDE SEQUENCE [LARGE SCALE GENOMIC DNA]</scope>
</reference>
<evidence type="ECO:0000313" key="1">
    <source>
        <dbReference type="EMBL" id="KAJ0010567.1"/>
    </source>
</evidence>
<evidence type="ECO:0000313" key="2">
    <source>
        <dbReference type="Proteomes" id="UP001163603"/>
    </source>
</evidence>
<protein>
    <submittedName>
        <fullName evidence="1">Uncharacterized protein</fullName>
    </submittedName>
</protein>
<organism evidence="1 2">
    <name type="scientific">Pistacia integerrima</name>
    <dbReference type="NCBI Taxonomy" id="434235"/>
    <lineage>
        <taxon>Eukaryota</taxon>
        <taxon>Viridiplantae</taxon>
        <taxon>Streptophyta</taxon>
        <taxon>Embryophyta</taxon>
        <taxon>Tracheophyta</taxon>
        <taxon>Spermatophyta</taxon>
        <taxon>Magnoliopsida</taxon>
        <taxon>eudicotyledons</taxon>
        <taxon>Gunneridae</taxon>
        <taxon>Pentapetalae</taxon>
        <taxon>rosids</taxon>
        <taxon>malvids</taxon>
        <taxon>Sapindales</taxon>
        <taxon>Anacardiaceae</taxon>
        <taxon>Pistacia</taxon>
    </lineage>
</organism>
<keyword evidence="2" id="KW-1185">Reference proteome</keyword>